<dbReference type="Pfam" id="PF19298">
    <property type="entry name" value="KshA_C"/>
    <property type="match status" value="1"/>
</dbReference>
<evidence type="ECO:0000256" key="2">
    <source>
        <dbReference type="ARBA" id="ARBA00004370"/>
    </source>
</evidence>
<evidence type="ECO:0000313" key="23">
    <source>
        <dbReference type="EMBL" id="WUV46474.1"/>
    </source>
</evidence>
<keyword evidence="4" id="KW-0812">Transmembrane</keyword>
<proteinExistence type="inferred from homology"/>
<comment type="catalytic activity">
    <reaction evidence="21">
        <text>cholesterol + NADPH + O2 + H(+) = 7-dehydrocholesterol + NADP(+) + 2 H2O</text>
        <dbReference type="Rhea" id="RHEA:45024"/>
        <dbReference type="ChEBI" id="CHEBI:15377"/>
        <dbReference type="ChEBI" id="CHEBI:15378"/>
        <dbReference type="ChEBI" id="CHEBI:15379"/>
        <dbReference type="ChEBI" id="CHEBI:16113"/>
        <dbReference type="ChEBI" id="CHEBI:17759"/>
        <dbReference type="ChEBI" id="CHEBI:57783"/>
        <dbReference type="ChEBI" id="CHEBI:58349"/>
        <dbReference type="EC" id="1.14.19.21"/>
    </reaction>
    <physiologicalReaction direction="left-to-right" evidence="21">
        <dbReference type="Rhea" id="RHEA:45025"/>
    </physiologicalReaction>
</comment>
<comment type="pathway">
    <text evidence="3">Hormone biosynthesis.</text>
</comment>
<reference evidence="23" key="1">
    <citation type="submission" date="2022-10" db="EMBL/GenBank/DDBJ databases">
        <title>The complete genomes of actinobacterial strains from the NBC collection.</title>
        <authorList>
            <person name="Joergensen T.S."/>
            <person name="Alvarez Arevalo M."/>
            <person name="Sterndorff E.B."/>
            <person name="Faurdal D."/>
            <person name="Vuksanovic O."/>
            <person name="Mourched A.-S."/>
            <person name="Charusanti P."/>
            <person name="Shaw S."/>
            <person name="Blin K."/>
            <person name="Weber T."/>
        </authorList>
    </citation>
    <scope>NUCLEOTIDE SEQUENCE</scope>
    <source>
        <strain evidence="23">NBC_01482</strain>
    </source>
</reference>
<evidence type="ECO:0000256" key="8">
    <source>
        <dbReference type="ARBA" id="ARBA00022989"/>
    </source>
</evidence>
<evidence type="ECO:0000256" key="12">
    <source>
        <dbReference type="ARBA" id="ARBA00023098"/>
    </source>
</evidence>
<dbReference type="InterPro" id="IPR017941">
    <property type="entry name" value="Rieske_2Fe-2S"/>
</dbReference>
<evidence type="ECO:0000256" key="11">
    <source>
        <dbReference type="ARBA" id="ARBA00023014"/>
    </source>
</evidence>
<dbReference type="RefSeq" id="WP_329410221.1">
    <property type="nucleotide sequence ID" value="NZ_CP109441.1"/>
</dbReference>
<evidence type="ECO:0000256" key="10">
    <source>
        <dbReference type="ARBA" id="ARBA00023004"/>
    </source>
</evidence>
<comment type="cofactor">
    <cofactor evidence="1">
        <name>Fe cation</name>
        <dbReference type="ChEBI" id="CHEBI:24875"/>
    </cofactor>
</comment>
<keyword evidence="11" id="KW-0411">Iron-sulfur</keyword>
<sequence length="362" mass="40588">MDITPMPAQHGTETSLPPDRGALPGCAALLPPPFPIGWFAVCFSHELAPGQCVSKHFMGREIVAFRTVSGQLSVFDAYCPHLGAHLGRGGTVVGEQLRCPFHGFTFDCSGTCTGTPYPDKRKPEMRIGTWPVQEVAGAVMVYHDPRRHPPAWELTNPATEGSWRPLRTRTWRFRGHPQETSENSVDFGHLTELHKFTRIQLLQRPRLEGPRLTLRWVLEWSPGAWAGKLLARKISIQATSRVTLEGLGFSLVETDIAPLGLTYLHLVLATPVDNEQVELRTAISLRRFADQHKPLQPLHFLGEALTERLLLATVRREIERDVEVWRTKSYLPAPRLAEGDGPIGQYRVWVRQFYADHAPLGG</sequence>
<evidence type="ECO:0000256" key="7">
    <source>
        <dbReference type="ARBA" id="ARBA00022963"/>
    </source>
</evidence>
<evidence type="ECO:0000256" key="15">
    <source>
        <dbReference type="ARBA" id="ARBA00025712"/>
    </source>
</evidence>
<dbReference type="Pfam" id="PF00355">
    <property type="entry name" value="Rieske"/>
    <property type="match status" value="1"/>
</dbReference>
<evidence type="ECO:0000256" key="17">
    <source>
        <dbReference type="ARBA" id="ARBA00026095"/>
    </source>
</evidence>
<keyword evidence="5" id="KW-0001">2Fe-2S</keyword>
<evidence type="ECO:0000256" key="18">
    <source>
        <dbReference type="ARBA" id="ARBA00030944"/>
    </source>
</evidence>
<keyword evidence="10" id="KW-0408">Iron</keyword>
<dbReference type="CDD" id="cd03469">
    <property type="entry name" value="Rieske_RO_Alpha_N"/>
    <property type="match status" value="1"/>
</dbReference>
<name>A0ABZ1YXJ3_9NOCA</name>
<evidence type="ECO:0000256" key="19">
    <source>
        <dbReference type="ARBA" id="ARBA00046982"/>
    </source>
</evidence>
<dbReference type="InterPro" id="IPR050584">
    <property type="entry name" value="Cholesterol_7-desaturase"/>
</dbReference>
<evidence type="ECO:0000256" key="6">
    <source>
        <dbReference type="ARBA" id="ARBA00022723"/>
    </source>
</evidence>
<evidence type="ECO:0000256" key="4">
    <source>
        <dbReference type="ARBA" id="ARBA00022692"/>
    </source>
</evidence>
<dbReference type="Proteomes" id="UP001432062">
    <property type="component" value="Chromosome"/>
</dbReference>
<evidence type="ECO:0000256" key="1">
    <source>
        <dbReference type="ARBA" id="ARBA00001962"/>
    </source>
</evidence>
<evidence type="ECO:0000256" key="13">
    <source>
        <dbReference type="ARBA" id="ARBA00023136"/>
    </source>
</evidence>
<dbReference type="InterPro" id="IPR036922">
    <property type="entry name" value="Rieske_2Fe-2S_sf"/>
</dbReference>
<evidence type="ECO:0000256" key="5">
    <source>
        <dbReference type="ARBA" id="ARBA00022714"/>
    </source>
</evidence>
<feature type="domain" description="Rieske" evidence="22">
    <location>
        <begin position="39"/>
        <end position="141"/>
    </location>
</feature>
<organism evidence="23 24">
    <name type="scientific">Nocardia vinacea</name>
    <dbReference type="NCBI Taxonomy" id="96468"/>
    <lineage>
        <taxon>Bacteria</taxon>
        <taxon>Bacillati</taxon>
        <taxon>Actinomycetota</taxon>
        <taxon>Actinomycetes</taxon>
        <taxon>Mycobacteriales</taxon>
        <taxon>Nocardiaceae</taxon>
        <taxon>Nocardia</taxon>
    </lineage>
</organism>
<evidence type="ECO:0000256" key="20">
    <source>
        <dbReference type="ARBA" id="ARBA00047853"/>
    </source>
</evidence>
<comment type="subcellular location">
    <subcellularLocation>
        <location evidence="2">Membrane</location>
    </subcellularLocation>
</comment>
<evidence type="ECO:0000256" key="3">
    <source>
        <dbReference type="ARBA" id="ARBA00004972"/>
    </source>
</evidence>
<dbReference type="SUPFAM" id="SSF55961">
    <property type="entry name" value="Bet v1-like"/>
    <property type="match status" value="1"/>
</dbReference>
<accession>A0ABZ1YXJ3</accession>
<dbReference type="Gene3D" id="2.102.10.10">
    <property type="entry name" value="Rieske [2Fe-2S] iron-sulphur domain"/>
    <property type="match status" value="1"/>
</dbReference>
<comment type="subunit">
    <text evidence="19">Homotrimer. The two-component system 3-ketosteroid-9-alpha-monooxygenase is composed of an oxygenase component KshA and a reductase component KshB.</text>
</comment>
<comment type="catalytic activity">
    <reaction evidence="20">
        <text>cholesterol + NADH + O2 + H(+) = 7-dehydrocholesterol + NAD(+) + 2 H2O</text>
        <dbReference type="Rhea" id="RHEA:51644"/>
        <dbReference type="ChEBI" id="CHEBI:15377"/>
        <dbReference type="ChEBI" id="CHEBI:15378"/>
        <dbReference type="ChEBI" id="CHEBI:15379"/>
        <dbReference type="ChEBI" id="CHEBI:16113"/>
        <dbReference type="ChEBI" id="CHEBI:17759"/>
        <dbReference type="ChEBI" id="CHEBI:57540"/>
        <dbReference type="ChEBI" id="CHEBI:57945"/>
        <dbReference type="EC" id="1.14.19.21"/>
    </reaction>
    <physiologicalReaction direction="left-to-right" evidence="20">
        <dbReference type="Rhea" id="RHEA:51645"/>
    </physiologicalReaction>
</comment>
<protein>
    <recommendedName>
        <fullName evidence="17">cholesterol 7-desaturase</fullName>
        <ecNumber evidence="17">1.14.19.21</ecNumber>
    </recommendedName>
    <alternativeName>
        <fullName evidence="18">Rieske-type oxygenase</fullName>
    </alternativeName>
</protein>
<evidence type="ECO:0000256" key="14">
    <source>
        <dbReference type="ARBA" id="ARBA00023221"/>
    </source>
</evidence>
<dbReference type="PANTHER" id="PTHR21266">
    <property type="entry name" value="IRON-SULFUR DOMAIN CONTAINING PROTEIN"/>
    <property type="match status" value="1"/>
</dbReference>
<dbReference type="SUPFAM" id="SSF50022">
    <property type="entry name" value="ISP domain"/>
    <property type="match status" value="1"/>
</dbReference>
<keyword evidence="12" id="KW-0443">Lipid metabolism</keyword>
<evidence type="ECO:0000256" key="16">
    <source>
        <dbReference type="ARBA" id="ARBA00025729"/>
    </source>
</evidence>
<keyword evidence="6" id="KW-0479">Metal-binding</keyword>
<keyword evidence="7" id="KW-0442">Lipid degradation</keyword>
<evidence type="ECO:0000313" key="24">
    <source>
        <dbReference type="Proteomes" id="UP001432062"/>
    </source>
</evidence>
<evidence type="ECO:0000259" key="22">
    <source>
        <dbReference type="PROSITE" id="PS51296"/>
    </source>
</evidence>
<dbReference type="PANTHER" id="PTHR21266:SF32">
    <property type="entry name" value="CHOLESTEROL 7-DESATURASE NVD"/>
    <property type="match status" value="1"/>
</dbReference>
<dbReference type="EC" id="1.14.19.21" evidence="17"/>
<comment type="pathway">
    <text evidence="15">Steroid hormone biosynthesis; dafachronic acid biosynthesis.</text>
</comment>
<dbReference type="Gene3D" id="3.90.380.10">
    <property type="entry name" value="Naphthalene 1,2-dioxygenase Alpha Subunit, Chain A, domain 1"/>
    <property type="match status" value="1"/>
</dbReference>
<gene>
    <name evidence="23" type="ORF">OG563_46815</name>
</gene>
<keyword evidence="8" id="KW-1133">Transmembrane helix</keyword>
<dbReference type="EMBL" id="CP109441">
    <property type="protein sequence ID" value="WUV46474.1"/>
    <property type="molecule type" value="Genomic_DNA"/>
</dbReference>
<keyword evidence="14" id="KW-0753">Steroid metabolism</keyword>
<keyword evidence="24" id="KW-1185">Reference proteome</keyword>
<comment type="similarity">
    <text evidence="16">Belongs to the cholesterol 7-desaturase family.</text>
</comment>
<dbReference type="PROSITE" id="PS51296">
    <property type="entry name" value="RIESKE"/>
    <property type="match status" value="1"/>
</dbReference>
<dbReference type="InterPro" id="IPR045605">
    <property type="entry name" value="KshA-like_C"/>
</dbReference>
<keyword evidence="9" id="KW-0560">Oxidoreductase</keyword>
<keyword evidence="13" id="KW-0472">Membrane</keyword>
<evidence type="ECO:0000256" key="9">
    <source>
        <dbReference type="ARBA" id="ARBA00023002"/>
    </source>
</evidence>
<evidence type="ECO:0000256" key="21">
    <source>
        <dbReference type="ARBA" id="ARBA00049548"/>
    </source>
</evidence>